<gene>
    <name evidence="4" type="ORF">KOW79_007676</name>
</gene>
<evidence type="ECO:0000259" key="3">
    <source>
        <dbReference type="Pfam" id="PF00048"/>
    </source>
</evidence>
<dbReference type="GO" id="GO:0006955">
    <property type="term" value="P:immune response"/>
    <property type="evidence" value="ECO:0007669"/>
    <property type="project" value="InterPro"/>
</dbReference>
<keyword evidence="1" id="KW-0202">Cytokine</keyword>
<dbReference type="SUPFAM" id="SSF54117">
    <property type="entry name" value="Interleukin 8-like chemokines"/>
    <property type="match status" value="1"/>
</dbReference>
<dbReference type="InterPro" id="IPR036048">
    <property type="entry name" value="Interleukin_8-like_sf"/>
</dbReference>
<comment type="caution">
    <text evidence="4">The sequence shown here is derived from an EMBL/GenBank/DDBJ whole genome shotgun (WGS) entry which is preliminary data.</text>
</comment>
<dbReference type="EMBL" id="JAHKSW010000008">
    <property type="protein sequence ID" value="KAG7329502.1"/>
    <property type="molecule type" value="Genomic_DNA"/>
</dbReference>
<protein>
    <recommendedName>
        <fullName evidence="3">Chemokine interleukin-8-like domain-containing protein</fullName>
    </recommendedName>
</protein>
<sequence>MKMSLVLGLVLIMALYSDATPDAPNPEDCCFVFFPGNIPAKNILNVKKTGSHCPQQGFIVTTPKITNLCVREVTVKGQET</sequence>
<dbReference type="InterPro" id="IPR001811">
    <property type="entry name" value="Chemokine_IL8-like_dom"/>
</dbReference>
<feature type="signal peptide" evidence="2">
    <location>
        <begin position="1"/>
        <end position="19"/>
    </location>
</feature>
<name>A0A9D3NW42_9TELE</name>
<feature type="chain" id="PRO_5038910425" description="Chemokine interleukin-8-like domain-containing protein" evidence="2">
    <location>
        <begin position="20"/>
        <end position="80"/>
    </location>
</feature>
<reference evidence="4 5" key="1">
    <citation type="submission" date="2021-06" db="EMBL/GenBank/DDBJ databases">
        <title>Chromosome-level genome assembly of the red-tail catfish (Hemibagrus wyckioides).</title>
        <authorList>
            <person name="Shao F."/>
        </authorList>
    </citation>
    <scope>NUCLEOTIDE SEQUENCE [LARGE SCALE GENOMIC DNA]</scope>
    <source>
        <strain evidence="4">EC202008001</strain>
        <tissue evidence="4">Blood</tissue>
    </source>
</reference>
<organism evidence="4 5">
    <name type="scientific">Hemibagrus wyckioides</name>
    <dbReference type="NCBI Taxonomy" id="337641"/>
    <lineage>
        <taxon>Eukaryota</taxon>
        <taxon>Metazoa</taxon>
        <taxon>Chordata</taxon>
        <taxon>Craniata</taxon>
        <taxon>Vertebrata</taxon>
        <taxon>Euteleostomi</taxon>
        <taxon>Actinopterygii</taxon>
        <taxon>Neopterygii</taxon>
        <taxon>Teleostei</taxon>
        <taxon>Ostariophysi</taxon>
        <taxon>Siluriformes</taxon>
        <taxon>Bagridae</taxon>
        <taxon>Hemibagrus</taxon>
    </lineage>
</organism>
<evidence type="ECO:0000256" key="2">
    <source>
        <dbReference type="SAM" id="SignalP"/>
    </source>
</evidence>
<dbReference type="OrthoDB" id="8890527at2759"/>
<dbReference type="AlphaFoldDB" id="A0A9D3NW42"/>
<proteinExistence type="predicted"/>
<evidence type="ECO:0000313" key="4">
    <source>
        <dbReference type="EMBL" id="KAG7329502.1"/>
    </source>
</evidence>
<feature type="domain" description="Chemokine interleukin-8-like" evidence="3">
    <location>
        <begin position="27"/>
        <end position="71"/>
    </location>
</feature>
<evidence type="ECO:0000256" key="1">
    <source>
        <dbReference type="ARBA" id="ARBA00022514"/>
    </source>
</evidence>
<accession>A0A9D3NW42</accession>
<dbReference type="Gene3D" id="2.40.50.40">
    <property type="match status" value="1"/>
</dbReference>
<keyword evidence="2" id="KW-0732">Signal</keyword>
<evidence type="ECO:0000313" key="5">
    <source>
        <dbReference type="Proteomes" id="UP000824219"/>
    </source>
</evidence>
<keyword evidence="5" id="KW-1185">Reference proteome</keyword>
<dbReference type="GO" id="GO:0008009">
    <property type="term" value="F:chemokine activity"/>
    <property type="evidence" value="ECO:0007669"/>
    <property type="project" value="InterPro"/>
</dbReference>
<dbReference type="Proteomes" id="UP000824219">
    <property type="component" value="Linkage Group LG08"/>
</dbReference>
<dbReference type="Pfam" id="PF00048">
    <property type="entry name" value="IL8"/>
    <property type="match status" value="1"/>
</dbReference>
<dbReference type="GO" id="GO:0005615">
    <property type="term" value="C:extracellular space"/>
    <property type="evidence" value="ECO:0007669"/>
    <property type="project" value="UniProtKB-KW"/>
</dbReference>